<feature type="compositionally biased region" description="Low complexity" evidence="1">
    <location>
        <begin position="158"/>
        <end position="177"/>
    </location>
</feature>
<keyword evidence="3" id="KW-1185">Reference proteome</keyword>
<dbReference type="Proteomes" id="UP001178507">
    <property type="component" value="Unassembled WGS sequence"/>
</dbReference>
<name>A0AA36I3G7_9DINO</name>
<reference evidence="2" key="1">
    <citation type="submission" date="2023-08" db="EMBL/GenBank/DDBJ databases">
        <authorList>
            <person name="Chen Y."/>
            <person name="Shah S."/>
            <person name="Dougan E. K."/>
            <person name="Thang M."/>
            <person name="Chan C."/>
        </authorList>
    </citation>
    <scope>NUCLEOTIDE SEQUENCE</scope>
</reference>
<feature type="compositionally biased region" description="Basic and acidic residues" evidence="1">
    <location>
        <begin position="77"/>
        <end position="87"/>
    </location>
</feature>
<accession>A0AA36I3G7</accession>
<comment type="caution">
    <text evidence="2">The sequence shown here is derived from an EMBL/GenBank/DDBJ whole genome shotgun (WGS) entry which is preliminary data.</text>
</comment>
<sequence>MDDPYAVLRIPAFTVRKESDLPKLKQRATNLVRQYEKVNKFDKAREVEKAYRQVKEMVVKRANCAGSKAFNKVMVNRPEKPKAEPKPKAVNPAEAHFLKAQGSAKAPPAPPVAPRKSREERLKEKLEARRAAASEKDKRAAAIREKLAAKRARKGTEEGAAAGAEAGAEAGEAGQGASPLEFAASPEESLASPPENMASPDSEAASAHGPTDNGSGEEDADNGEPAADVDYF</sequence>
<dbReference type="EMBL" id="CAUJNA010000705">
    <property type="protein sequence ID" value="CAJ1380361.1"/>
    <property type="molecule type" value="Genomic_DNA"/>
</dbReference>
<evidence type="ECO:0000313" key="3">
    <source>
        <dbReference type="Proteomes" id="UP001178507"/>
    </source>
</evidence>
<feature type="region of interest" description="Disordered" evidence="1">
    <location>
        <begin position="73"/>
        <end position="232"/>
    </location>
</feature>
<protein>
    <submittedName>
        <fullName evidence="2">Uncharacterized protein</fullName>
    </submittedName>
</protein>
<evidence type="ECO:0000256" key="1">
    <source>
        <dbReference type="SAM" id="MobiDB-lite"/>
    </source>
</evidence>
<organism evidence="2 3">
    <name type="scientific">Effrenium voratum</name>
    <dbReference type="NCBI Taxonomy" id="2562239"/>
    <lineage>
        <taxon>Eukaryota</taxon>
        <taxon>Sar</taxon>
        <taxon>Alveolata</taxon>
        <taxon>Dinophyceae</taxon>
        <taxon>Suessiales</taxon>
        <taxon>Symbiodiniaceae</taxon>
        <taxon>Effrenium</taxon>
    </lineage>
</organism>
<dbReference type="AlphaFoldDB" id="A0AA36I3G7"/>
<proteinExistence type="predicted"/>
<feature type="compositionally biased region" description="Basic and acidic residues" evidence="1">
    <location>
        <begin position="116"/>
        <end position="148"/>
    </location>
</feature>
<evidence type="ECO:0000313" key="2">
    <source>
        <dbReference type="EMBL" id="CAJ1380361.1"/>
    </source>
</evidence>
<gene>
    <name evidence="2" type="ORF">EVOR1521_LOCUS8323</name>
</gene>